<reference evidence="1 2" key="1">
    <citation type="submission" date="2021-07" db="EMBL/GenBank/DDBJ databases">
        <authorList>
            <consortium name="Genoscope - CEA"/>
            <person name="William W."/>
        </authorList>
    </citation>
    <scope>NUCLEOTIDE SEQUENCE [LARGE SCALE GENOMIC DNA]</scope>
</reference>
<accession>A0A8D9HWD6</accession>
<dbReference type="Gramene" id="A04p16110.2_BraZ1">
    <property type="protein sequence ID" value="A04p16110.2_BraZ1.CDS.1"/>
    <property type="gene ID" value="A04g16110.2_BraZ1"/>
</dbReference>
<dbReference type="AlphaFoldDB" id="A0A8D9HWD6"/>
<name>A0A8D9HWD6_BRACM</name>
<dbReference type="Proteomes" id="UP000694005">
    <property type="component" value="Chromosome A04"/>
</dbReference>
<gene>
    <name evidence="1" type="ORF">BRAPAZ1V2_A04P16110.2</name>
</gene>
<evidence type="ECO:0000313" key="1">
    <source>
        <dbReference type="EMBL" id="CAG7906710.1"/>
    </source>
</evidence>
<proteinExistence type="predicted"/>
<organism evidence="1 2">
    <name type="scientific">Brassica campestris</name>
    <name type="common">Field mustard</name>
    <dbReference type="NCBI Taxonomy" id="3711"/>
    <lineage>
        <taxon>Eukaryota</taxon>
        <taxon>Viridiplantae</taxon>
        <taxon>Streptophyta</taxon>
        <taxon>Embryophyta</taxon>
        <taxon>Tracheophyta</taxon>
        <taxon>Spermatophyta</taxon>
        <taxon>Magnoliopsida</taxon>
        <taxon>eudicotyledons</taxon>
        <taxon>Gunneridae</taxon>
        <taxon>Pentapetalae</taxon>
        <taxon>rosids</taxon>
        <taxon>malvids</taxon>
        <taxon>Brassicales</taxon>
        <taxon>Brassicaceae</taxon>
        <taxon>Brassiceae</taxon>
        <taxon>Brassica</taxon>
    </lineage>
</organism>
<feature type="non-terminal residue" evidence="1">
    <location>
        <position position="34"/>
    </location>
</feature>
<dbReference type="EMBL" id="LS974620">
    <property type="protein sequence ID" value="CAG7906710.1"/>
    <property type="molecule type" value="Genomic_DNA"/>
</dbReference>
<evidence type="ECO:0000313" key="2">
    <source>
        <dbReference type="Proteomes" id="UP000694005"/>
    </source>
</evidence>
<protein>
    <submittedName>
        <fullName evidence="1">Uncharacterized protein</fullName>
    </submittedName>
</protein>
<sequence>MRLPIVDDSSLEIMLEVPSYHSSINSVELYLEVK</sequence>